<name>A0A0F9UQ25_9ZZZZ</name>
<keyword evidence="1" id="KW-0597">Phosphoprotein</keyword>
<evidence type="ECO:0000259" key="3">
    <source>
        <dbReference type="PROSITE" id="PS50110"/>
    </source>
</evidence>
<evidence type="ECO:0000313" key="4">
    <source>
        <dbReference type="EMBL" id="KKN89607.1"/>
    </source>
</evidence>
<dbReference type="CDD" id="cd00156">
    <property type="entry name" value="REC"/>
    <property type="match status" value="1"/>
</dbReference>
<dbReference type="PANTHER" id="PTHR44591">
    <property type="entry name" value="STRESS RESPONSE REGULATOR PROTEIN 1"/>
    <property type="match status" value="1"/>
</dbReference>
<dbReference type="GO" id="GO:0000160">
    <property type="term" value="P:phosphorelay signal transduction system"/>
    <property type="evidence" value="ECO:0007669"/>
    <property type="project" value="InterPro"/>
</dbReference>
<feature type="region of interest" description="Disordered" evidence="2">
    <location>
        <begin position="1"/>
        <end position="21"/>
    </location>
</feature>
<dbReference type="SUPFAM" id="SSF52172">
    <property type="entry name" value="CheY-like"/>
    <property type="match status" value="1"/>
</dbReference>
<dbReference type="InterPro" id="IPR050595">
    <property type="entry name" value="Bact_response_regulator"/>
</dbReference>
<reference evidence="4" key="1">
    <citation type="journal article" date="2015" name="Nature">
        <title>Complex archaea that bridge the gap between prokaryotes and eukaryotes.</title>
        <authorList>
            <person name="Spang A."/>
            <person name="Saw J.H."/>
            <person name="Jorgensen S.L."/>
            <person name="Zaremba-Niedzwiedzka K."/>
            <person name="Martijn J."/>
            <person name="Lind A.E."/>
            <person name="van Eijk R."/>
            <person name="Schleper C."/>
            <person name="Guy L."/>
            <person name="Ettema T.J."/>
        </authorList>
    </citation>
    <scope>NUCLEOTIDE SEQUENCE</scope>
</reference>
<dbReference type="InterPro" id="IPR011006">
    <property type="entry name" value="CheY-like_superfamily"/>
</dbReference>
<comment type="caution">
    <text evidence="4">The sequence shown here is derived from an EMBL/GenBank/DDBJ whole genome shotgun (WGS) entry which is preliminary data.</text>
</comment>
<dbReference type="InterPro" id="IPR001789">
    <property type="entry name" value="Sig_transdc_resp-reg_receiver"/>
</dbReference>
<dbReference type="PROSITE" id="PS50110">
    <property type="entry name" value="RESPONSE_REGULATORY"/>
    <property type="match status" value="1"/>
</dbReference>
<dbReference type="SMART" id="SM00448">
    <property type="entry name" value="REC"/>
    <property type="match status" value="1"/>
</dbReference>
<organism evidence="4">
    <name type="scientific">marine sediment metagenome</name>
    <dbReference type="NCBI Taxonomy" id="412755"/>
    <lineage>
        <taxon>unclassified sequences</taxon>
        <taxon>metagenomes</taxon>
        <taxon>ecological metagenomes</taxon>
    </lineage>
</organism>
<dbReference type="PANTHER" id="PTHR44591:SF3">
    <property type="entry name" value="RESPONSE REGULATORY DOMAIN-CONTAINING PROTEIN"/>
    <property type="match status" value="1"/>
</dbReference>
<dbReference type="Gene3D" id="3.40.50.2300">
    <property type="match status" value="1"/>
</dbReference>
<accession>A0A0F9UQ25</accession>
<gene>
    <name evidence="4" type="ORF">LCGC14_0237390</name>
</gene>
<proteinExistence type="predicted"/>
<sequence length="156" mass="16706">MKAPTHERLAPTTSSPTEVPAPAVAQPKLSALILDDSRTDAYVAQCVAEQFFDNVTVCGTPHDFKLAALSNIPDVIFMDVHIGDLHNGVAIVDEIRRESSELSIVPIVVVTSSKDESVHNLAMECGASGIIVKPLTRERLLPLLPQLLPGFSALAD</sequence>
<dbReference type="Pfam" id="PF00072">
    <property type="entry name" value="Response_reg"/>
    <property type="match status" value="1"/>
</dbReference>
<dbReference type="AlphaFoldDB" id="A0A0F9UQ25"/>
<dbReference type="EMBL" id="LAZR01000117">
    <property type="protein sequence ID" value="KKN89607.1"/>
    <property type="molecule type" value="Genomic_DNA"/>
</dbReference>
<evidence type="ECO:0000256" key="2">
    <source>
        <dbReference type="SAM" id="MobiDB-lite"/>
    </source>
</evidence>
<evidence type="ECO:0000256" key="1">
    <source>
        <dbReference type="ARBA" id="ARBA00022553"/>
    </source>
</evidence>
<protein>
    <recommendedName>
        <fullName evidence="3">Response regulatory domain-containing protein</fullName>
    </recommendedName>
</protein>
<feature type="domain" description="Response regulatory" evidence="3">
    <location>
        <begin position="30"/>
        <end position="148"/>
    </location>
</feature>